<feature type="transmembrane region" description="Helical" evidence="9">
    <location>
        <begin position="263"/>
        <end position="282"/>
    </location>
</feature>
<sequence length="418" mass="45849">MNTTRDLLKIGLVANLFEWYEFGIYGYLAGIVGQIFFSPGDSISSLIQGFAVFAIGYLARLLGSIFFGFAGDWAGRGRALKISLIMMAAPTVLIGFLPTYNTVGVLAPVLLLVLRLVQGFAMGGELPLNGCYVFEASPAHHRSVLCSMVMVSIALGMLLASLVANLLFWYFDRETIVQWAWRLPFLLSIPLTFFIIAMRRAIHDFPVPSTKLEGRSIATSCAVLKKPMLTAVSIMSFATVFGFVLTIWLPSYLNHFLNYPPRLAQLTNTLTLIALVVFKLASGYMAHRLGYQRLVKIGLIMTILFIFPLWFRLQTLSFSHALMTQLLMALLAGSVSGILMEILASQFPSSGRSLGMNLAYTLPTVLLGSTSPLILTLMINKTGLLLFPAFYILFFGLLALPGALSLSAKSPEFPAGRL</sequence>
<dbReference type="InterPro" id="IPR011701">
    <property type="entry name" value="MFS"/>
</dbReference>
<protein>
    <submittedName>
        <fullName evidence="11">Putative Major facilitator family transporter</fullName>
    </submittedName>
</protein>
<feature type="transmembrane region" description="Helical" evidence="9">
    <location>
        <begin position="229"/>
        <end position="251"/>
    </location>
</feature>
<comment type="similarity">
    <text evidence="2">Belongs to the major facilitator superfamily. Metabolite:H+ Symporter (MHS) family (TC 2.A.1.6) family.</text>
</comment>
<keyword evidence="12" id="KW-1185">Reference proteome</keyword>
<dbReference type="GO" id="GO:0005886">
    <property type="term" value="C:plasma membrane"/>
    <property type="evidence" value="ECO:0007669"/>
    <property type="project" value="UniProtKB-SubCell"/>
</dbReference>
<evidence type="ECO:0000256" key="5">
    <source>
        <dbReference type="ARBA" id="ARBA00022692"/>
    </source>
</evidence>
<evidence type="ECO:0000313" key="12">
    <source>
        <dbReference type="Proteomes" id="UP000054051"/>
    </source>
</evidence>
<dbReference type="InterPro" id="IPR051084">
    <property type="entry name" value="H+-coupled_symporters"/>
</dbReference>
<dbReference type="InterPro" id="IPR020846">
    <property type="entry name" value="MFS_dom"/>
</dbReference>
<feature type="transmembrane region" description="Helical" evidence="9">
    <location>
        <begin position="144"/>
        <end position="171"/>
    </location>
</feature>
<dbReference type="eggNOG" id="COG0477">
    <property type="taxonomic scope" value="Bacteria"/>
</dbReference>
<gene>
    <name evidence="11" type="ORF">CAGGBEG34_210082</name>
</gene>
<dbReference type="OrthoDB" id="8984615at2"/>
<dbReference type="Pfam" id="PF07690">
    <property type="entry name" value="MFS_1"/>
    <property type="match status" value="1"/>
</dbReference>
<dbReference type="PROSITE" id="PS50850">
    <property type="entry name" value="MFS"/>
    <property type="match status" value="1"/>
</dbReference>
<dbReference type="GO" id="GO:0015293">
    <property type="term" value="F:symporter activity"/>
    <property type="evidence" value="ECO:0007669"/>
    <property type="project" value="UniProtKB-KW"/>
</dbReference>
<feature type="transmembrane region" description="Helical" evidence="9">
    <location>
        <begin position="103"/>
        <end position="123"/>
    </location>
</feature>
<keyword evidence="4" id="KW-1003">Cell membrane</keyword>
<keyword evidence="3" id="KW-0813">Transport</keyword>
<name>G2J8W8_9BURK</name>
<dbReference type="InterPro" id="IPR036259">
    <property type="entry name" value="MFS_trans_sf"/>
</dbReference>
<keyword evidence="7 9" id="KW-1133">Transmembrane helix</keyword>
<comment type="subcellular location">
    <subcellularLocation>
        <location evidence="1">Cell membrane</location>
        <topology evidence="1">Multi-pass membrane protein</topology>
    </subcellularLocation>
</comment>
<dbReference type="SUPFAM" id="SSF103473">
    <property type="entry name" value="MFS general substrate transporter"/>
    <property type="match status" value="1"/>
</dbReference>
<feature type="transmembrane region" description="Helical" evidence="9">
    <location>
        <begin position="43"/>
        <end position="67"/>
    </location>
</feature>
<organism evidence="11 12">
    <name type="scientific">Candidatus Glomeribacter gigasporarum BEG34</name>
    <dbReference type="NCBI Taxonomy" id="1070319"/>
    <lineage>
        <taxon>Bacteria</taxon>
        <taxon>Pseudomonadati</taxon>
        <taxon>Pseudomonadota</taxon>
        <taxon>Betaproteobacteria</taxon>
        <taxon>Burkholderiales</taxon>
        <taxon>Burkholderiaceae</taxon>
        <taxon>Candidatus Glomeribacter</taxon>
    </lineage>
</organism>
<evidence type="ECO:0000256" key="9">
    <source>
        <dbReference type="SAM" id="Phobius"/>
    </source>
</evidence>
<feature type="transmembrane region" description="Helical" evidence="9">
    <location>
        <begin position="385"/>
        <end position="408"/>
    </location>
</feature>
<evidence type="ECO:0000256" key="4">
    <source>
        <dbReference type="ARBA" id="ARBA00022475"/>
    </source>
</evidence>
<feature type="domain" description="Major facilitator superfamily (MFS) profile" evidence="10">
    <location>
        <begin position="7"/>
        <end position="414"/>
    </location>
</feature>
<dbReference type="PROSITE" id="PS00217">
    <property type="entry name" value="SUGAR_TRANSPORT_2"/>
    <property type="match status" value="1"/>
</dbReference>
<feature type="transmembrane region" description="Helical" evidence="9">
    <location>
        <begin position="12"/>
        <end position="37"/>
    </location>
</feature>
<dbReference type="STRING" id="1070319.CAGGBEG34_210082"/>
<evidence type="ECO:0000256" key="8">
    <source>
        <dbReference type="ARBA" id="ARBA00023136"/>
    </source>
</evidence>
<evidence type="ECO:0000313" key="11">
    <source>
        <dbReference type="EMBL" id="CCD29215.1"/>
    </source>
</evidence>
<reference evidence="11 12" key="1">
    <citation type="submission" date="2011-08" db="EMBL/GenBank/DDBJ databases">
        <title>The genome of the obligate endobacterium of an arbuscular mycorrhizal fungus reveals an interphylum network of nutritional interactions.</title>
        <authorList>
            <person name="Ghignone S."/>
            <person name="Salvioli A."/>
            <person name="Anca I."/>
            <person name="Lumini E."/>
            <person name="Ortu G."/>
            <person name="Petiti L."/>
            <person name="Cruveiller S."/>
            <person name="Bianciotto V."/>
            <person name="Piffanelli P."/>
            <person name="Lanfranco L."/>
            <person name="Bonfante P."/>
        </authorList>
    </citation>
    <scope>NUCLEOTIDE SEQUENCE [LARGE SCALE GENOMIC DNA]</scope>
    <source>
        <strain evidence="11 12">BEG34</strain>
    </source>
</reference>
<feature type="transmembrane region" description="Helical" evidence="9">
    <location>
        <begin position="323"/>
        <end position="344"/>
    </location>
</feature>
<dbReference type="PANTHER" id="PTHR43528:SF1">
    <property type="entry name" value="ALPHA-KETOGLUTARATE PERMEASE"/>
    <property type="match status" value="1"/>
</dbReference>
<dbReference type="AlphaFoldDB" id="G2J8W8"/>
<keyword evidence="5 9" id="KW-0812">Transmembrane</keyword>
<keyword evidence="6" id="KW-0769">Symport</keyword>
<evidence type="ECO:0000256" key="6">
    <source>
        <dbReference type="ARBA" id="ARBA00022847"/>
    </source>
</evidence>
<keyword evidence="8 9" id="KW-0472">Membrane</keyword>
<dbReference type="InterPro" id="IPR005829">
    <property type="entry name" value="Sugar_transporter_CS"/>
</dbReference>
<evidence type="ECO:0000256" key="2">
    <source>
        <dbReference type="ARBA" id="ARBA00008240"/>
    </source>
</evidence>
<evidence type="ECO:0000256" key="1">
    <source>
        <dbReference type="ARBA" id="ARBA00004651"/>
    </source>
</evidence>
<dbReference type="RefSeq" id="WP_006682445.1">
    <property type="nucleotide sequence ID" value="NZ_CAFB01000038.1"/>
</dbReference>
<accession>G2J8W8</accession>
<feature type="transmembrane region" description="Helical" evidence="9">
    <location>
        <begin position="356"/>
        <end position="379"/>
    </location>
</feature>
<dbReference type="PANTHER" id="PTHR43528">
    <property type="entry name" value="ALPHA-KETOGLUTARATE PERMEASE"/>
    <property type="match status" value="1"/>
</dbReference>
<evidence type="ECO:0000256" key="3">
    <source>
        <dbReference type="ARBA" id="ARBA00022448"/>
    </source>
</evidence>
<evidence type="ECO:0000259" key="10">
    <source>
        <dbReference type="PROSITE" id="PS50850"/>
    </source>
</evidence>
<comment type="caution">
    <text evidence="11">The sequence shown here is derived from an EMBL/GenBank/DDBJ whole genome shotgun (WGS) entry which is preliminary data.</text>
</comment>
<dbReference type="Gene3D" id="1.20.1250.20">
    <property type="entry name" value="MFS general substrate transporter like domains"/>
    <property type="match status" value="1"/>
</dbReference>
<dbReference type="Proteomes" id="UP000054051">
    <property type="component" value="Unassembled WGS sequence"/>
</dbReference>
<feature type="transmembrane region" description="Helical" evidence="9">
    <location>
        <begin position="183"/>
        <end position="202"/>
    </location>
</feature>
<evidence type="ECO:0000256" key="7">
    <source>
        <dbReference type="ARBA" id="ARBA00022989"/>
    </source>
</evidence>
<dbReference type="EMBL" id="CAFB01000038">
    <property type="protein sequence ID" value="CCD29215.1"/>
    <property type="molecule type" value="Genomic_DNA"/>
</dbReference>
<proteinExistence type="inferred from homology"/>
<feature type="transmembrane region" description="Helical" evidence="9">
    <location>
        <begin position="294"/>
        <end position="311"/>
    </location>
</feature>